<dbReference type="EMBL" id="AP014946">
    <property type="protein sequence ID" value="BAT57760.1"/>
    <property type="molecule type" value="Genomic_DNA"/>
</dbReference>
<reference evidence="2 3" key="1">
    <citation type="submission" date="2015-08" db="EMBL/GenBank/DDBJ databases">
        <title>Investigation of the bacterial diversity of lava forest soil.</title>
        <authorList>
            <person name="Lee J.S."/>
        </authorList>
    </citation>
    <scope>NUCLEOTIDE SEQUENCE [LARGE SCALE GENOMIC DNA]</scope>
    <source>
        <strain evidence="2 3">GJW-30</strain>
    </source>
</reference>
<keyword evidence="3" id="KW-1185">Reference proteome</keyword>
<sequence length="164" mass="17096">MTIFVIGFLWLLVAVLAAVAARQGRSVLKGAIKGGLVEFMRLIPRIAIGVLGSGFIAEIMPEKWVATWLGPESGLAGIAIATLAGGLTPGGPMIGFAVGIAALKAGAASPQVVAYSTAWALFALHRALLYEIPLMPARIVWLRMTASVPLPFIAAYMAMLVGKP</sequence>
<dbReference type="Proteomes" id="UP000236884">
    <property type="component" value="Chromosome"/>
</dbReference>
<feature type="transmembrane region" description="Helical" evidence="1">
    <location>
        <begin position="141"/>
        <end position="161"/>
    </location>
</feature>
<organism evidence="2 3">
    <name type="scientific">Variibacter gotjawalensis</name>
    <dbReference type="NCBI Taxonomy" id="1333996"/>
    <lineage>
        <taxon>Bacteria</taxon>
        <taxon>Pseudomonadati</taxon>
        <taxon>Pseudomonadota</taxon>
        <taxon>Alphaproteobacteria</taxon>
        <taxon>Hyphomicrobiales</taxon>
        <taxon>Nitrobacteraceae</taxon>
        <taxon>Variibacter</taxon>
    </lineage>
</organism>
<feature type="transmembrane region" description="Helical" evidence="1">
    <location>
        <begin position="42"/>
        <end position="61"/>
    </location>
</feature>
<dbReference type="RefSeq" id="WP_096350759.1">
    <property type="nucleotide sequence ID" value="NZ_AP014946.1"/>
</dbReference>
<dbReference type="KEGG" id="vgo:GJW-30_1_00270"/>
<accession>A0A0S3PPF5</accession>
<protein>
    <recommendedName>
        <fullName evidence="4">Permease</fullName>
    </recommendedName>
</protein>
<evidence type="ECO:0000313" key="2">
    <source>
        <dbReference type="EMBL" id="BAT57760.1"/>
    </source>
</evidence>
<feature type="transmembrane region" description="Helical" evidence="1">
    <location>
        <begin position="112"/>
        <end position="129"/>
    </location>
</feature>
<gene>
    <name evidence="2" type="ORF">GJW-30_1_00270</name>
</gene>
<evidence type="ECO:0000256" key="1">
    <source>
        <dbReference type="SAM" id="Phobius"/>
    </source>
</evidence>
<dbReference type="AlphaFoldDB" id="A0A0S3PPF5"/>
<keyword evidence="1" id="KW-0472">Membrane</keyword>
<proteinExistence type="predicted"/>
<evidence type="ECO:0000313" key="3">
    <source>
        <dbReference type="Proteomes" id="UP000236884"/>
    </source>
</evidence>
<name>A0A0S3PPF5_9BRAD</name>
<dbReference type="OrthoDB" id="5797386at2"/>
<keyword evidence="1" id="KW-1133">Transmembrane helix</keyword>
<feature type="transmembrane region" description="Helical" evidence="1">
    <location>
        <begin position="73"/>
        <end position="100"/>
    </location>
</feature>
<keyword evidence="1" id="KW-0812">Transmembrane</keyword>
<evidence type="ECO:0008006" key="4">
    <source>
        <dbReference type="Google" id="ProtNLM"/>
    </source>
</evidence>